<reference evidence="2 3" key="1">
    <citation type="submission" date="2024-09" db="EMBL/GenBank/DDBJ databases">
        <authorList>
            <person name="Sun Q."/>
            <person name="Mori K."/>
        </authorList>
    </citation>
    <scope>NUCLEOTIDE SEQUENCE [LARGE SCALE GENOMIC DNA]</scope>
    <source>
        <strain evidence="2 3">JCM 3143</strain>
    </source>
</reference>
<proteinExistence type="predicted"/>
<dbReference type="EMBL" id="JBHMBW010000057">
    <property type="protein sequence ID" value="MFB9629408.1"/>
    <property type="molecule type" value="Genomic_DNA"/>
</dbReference>
<dbReference type="Proteomes" id="UP001589532">
    <property type="component" value="Unassembled WGS sequence"/>
</dbReference>
<keyword evidence="3" id="KW-1185">Reference proteome</keyword>
<feature type="region of interest" description="Disordered" evidence="1">
    <location>
        <begin position="1"/>
        <end position="54"/>
    </location>
</feature>
<evidence type="ECO:0000313" key="2">
    <source>
        <dbReference type="EMBL" id="MFB9629408.1"/>
    </source>
</evidence>
<name>A0ABV5SEA6_9ACTN</name>
<protein>
    <submittedName>
        <fullName evidence="2">Uncharacterized protein</fullName>
    </submittedName>
</protein>
<evidence type="ECO:0000256" key="1">
    <source>
        <dbReference type="SAM" id="MobiDB-lite"/>
    </source>
</evidence>
<sequence length="54" mass="5877">MTRRHTEQGTADHPEQPAATMADNPPSRPTGPHHLPDGMPSRSRPSPAATTRHM</sequence>
<organism evidence="2 3">
    <name type="scientific">Nonomuraea helvata</name>
    <dbReference type="NCBI Taxonomy" id="37484"/>
    <lineage>
        <taxon>Bacteria</taxon>
        <taxon>Bacillati</taxon>
        <taxon>Actinomycetota</taxon>
        <taxon>Actinomycetes</taxon>
        <taxon>Streptosporangiales</taxon>
        <taxon>Streptosporangiaceae</taxon>
        <taxon>Nonomuraea</taxon>
    </lineage>
</organism>
<dbReference type="RefSeq" id="WP_345003442.1">
    <property type="nucleotide sequence ID" value="NZ_BAAAXV010000012.1"/>
</dbReference>
<evidence type="ECO:0000313" key="3">
    <source>
        <dbReference type="Proteomes" id="UP001589532"/>
    </source>
</evidence>
<accession>A0ABV5SEA6</accession>
<feature type="compositionally biased region" description="Basic and acidic residues" evidence="1">
    <location>
        <begin position="1"/>
        <end position="15"/>
    </location>
</feature>
<gene>
    <name evidence="2" type="ORF">ACFFSA_40580</name>
</gene>
<comment type="caution">
    <text evidence="2">The sequence shown here is derived from an EMBL/GenBank/DDBJ whole genome shotgun (WGS) entry which is preliminary data.</text>
</comment>